<feature type="site" description="Transition state stabilizer" evidence="11">
    <location>
        <position position="376"/>
    </location>
</feature>
<organism evidence="13 14">
    <name type="scientific">Kordiimonas pumila</name>
    <dbReference type="NCBI Taxonomy" id="2161677"/>
    <lineage>
        <taxon>Bacteria</taxon>
        <taxon>Pseudomonadati</taxon>
        <taxon>Pseudomonadota</taxon>
        <taxon>Alphaproteobacteria</taxon>
        <taxon>Kordiimonadales</taxon>
        <taxon>Kordiimonadaceae</taxon>
        <taxon>Kordiimonas</taxon>
    </lineage>
</organism>
<comment type="caution">
    <text evidence="11">Lacks conserved residue(s) required for the propagation of feature annotation.</text>
</comment>
<comment type="function">
    <text evidence="11">Bifunctional enzyme that catalyzes the formation of 4-diphosphocytidyl-2-C-methyl-D-erythritol from CTP and 2-C-methyl-D-erythritol 4-phosphate (MEP) (IspD), and catalyzes the conversion of 4-diphosphocytidyl-2-C-methyl-D-erythritol 2-phosphate (CDP-ME2P) to 2-C-methyl-D-erythritol 2,4-cyclodiphosphate (ME-CPP) with a corresponding release of cytidine 5-monophosphate (CMP) (IspF).</text>
</comment>
<dbReference type="Gene3D" id="3.30.1330.50">
    <property type="entry name" value="2-C-methyl-D-erythritol 2,4-cyclodiphosphate synthase"/>
    <property type="match status" value="1"/>
</dbReference>
<evidence type="ECO:0000256" key="10">
    <source>
        <dbReference type="ARBA" id="ARBA00023268"/>
    </source>
</evidence>
<dbReference type="HAMAP" id="MF_00108">
    <property type="entry name" value="IspD"/>
    <property type="match status" value="1"/>
</dbReference>
<feature type="site" description="Positions MEP for the nucleophilic attack" evidence="11">
    <location>
        <position position="169"/>
    </location>
</feature>
<dbReference type="PANTHER" id="PTHR43181:SF1">
    <property type="entry name" value="2-C-METHYL-D-ERYTHRITOL 2,4-CYCLODIPHOSPHATE SYNTHASE, CHLOROPLASTIC"/>
    <property type="match status" value="1"/>
</dbReference>
<dbReference type="InterPro" id="IPR026596">
    <property type="entry name" value="IspD/F"/>
</dbReference>
<feature type="binding site" evidence="11">
    <location>
        <begin position="299"/>
        <end position="301"/>
    </location>
    <ligand>
        <name>4-CDP-2-C-methyl-D-erythritol 2-phosphate</name>
        <dbReference type="ChEBI" id="CHEBI:57919"/>
    </ligand>
</feature>
<comment type="similarity">
    <text evidence="11">In the N-terminal section; belongs to the IspD/TarI cytidylyltransferase family. IspD subfamily.</text>
</comment>
<dbReference type="InterPro" id="IPR001228">
    <property type="entry name" value="IspD"/>
</dbReference>
<keyword evidence="9 11" id="KW-0456">Lyase</keyword>
<dbReference type="EC" id="2.7.7.60" evidence="11"/>
<keyword evidence="14" id="KW-1185">Reference proteome</keyword>
<dbReference type="GO" id="GO:0008685">
    <property type="term" value="F:2-C-methyl-D-erythritol 2,4-cyclodiphosphate synthase activity"/>
    <property type="evidence" value="ECO:0007669"/>
    <property type="project" value="UniProtKB-EC"/>
</dbReference>
<comment type="caution">
    <text evidence="13">The sequence shown here is derived from an EMBL/GenBank/DDBJ whole genome shotgun (WGS) entry which is preliminary data.</text>
</comment>
<dbReference type="InterPro" id="IPR020555">
    <property type="entry name" value="MECDP_synthase_CS"/>
</dbReference>
<keyword evidence="7 11" id="KW-0479">Metal-binding</keyword>
<dbReference type="CDD" id="cd00554">
    <property type="entry name" value="MECDP_synthase"/>
    <property type="match status" value="1"/>
</dbReference>
<accession>A0ABV7D2C2</accession>
<feature type="site" description="Transition state stabilizer" evidence="11">
    <location>
        <position position="32"/>
    </location>
</feature>
<feature type="region of interest" description="2-C-methyl-D-erythritol 2,4-cyclodiphosphate synthase" evidence="11">
    <location>
        <begin position="245"/>
        <end position="406"/>
    </location>
</feature>
<comment type="pathway">
    <text evidence="11">Isoprenoid biosynthesis; isopentenyl diphosphate biosynthesis via DXP pathway; isopentenyl diphosphate from 1-deoxy-D-xylulose 5-phosphate: step 2/6.</text>
</comment>
<dbReference type="RefSeq" id="WP_194212093.1">
    <property type="nucleotide sequence ID" value="NZ_CP061205.1"/>
</dbReference>
<feature type="binding site" evidence="11">
    <location>
        <begin position="375"/>
        <end position="378"/>
    </location>
    <ligand>
        <name>4-CDP-2-C-methyl-D-erythritol 2-phosphate</name>
        <dbReference type="ChEBI" id="CHEBI:57919"/>
    </ligand>
</feature>
<keyword evidence="6 11" id="KW-0548">Nucleotidyltransferase</keyword>
<evidence type="ECO:0000313" key="14">
    <source>
        <dbReference type="Proteomes" id="UP001595444"/>
    </source>
</evidence>
<dbReference type="HAMAP" id="MF_00107">
    <property type="entry name" value="IspF"/>
    <property type="match status" value="1"/>
</dbReference>
<evidence type="ECO:0000256" key="7">
    <source>
        <dbReference type="ARBA" id="ARBA00022723"/>
    </source>
</evidence>
<comment type="catalytic activity">
    <reaction evidence="11">
        <text>2-C-methyl-D-erythritol 4-phosphate + CTP + H(+) = 4-CDP-2-C-methyl-D-erythritol + diphosphate</text>
        <dbReference type="Rhea" id="RHEA:13429"/>
        <dbReference type="ChEBI" id="CHEBI:15378"/>
        <dbReference type="ChEBI" id="CHEBI:33019"/>
        <dbReference type="ChEBI" id="CHEBI:37563"/>
        <dbReference type="ChEBI" id="CHEBI:57823"/>
        <dbReference type="ChEBI" id="CHEBI:58262"/>
        <dbReference type="EC" id="2.7.7.60"/>
    </reaction>
</comment>
<comment type="pathway">
    <text evidence="3 11">Isoprenoid biosynthesis; isopentenyl diphosphate biosynthesis via DXP pathway; isopentenyl diphosphate from 1-deoxy-D-xylulose 5-phosphate: step 4/6.</text>
</comment>
<evidence type="ECO:0000256" key="5">
    <source>
        <dbReference type="ARBA" id="ARBA00022679"/>
    </source>
</evidence>
<dbReference type="EMBL" id="JBHRSL010000002">
    <property type="protein sequence ID" value="MFC3051065.1"/>
    <property type="molecule type" value="Genomic_DNA"/>
</dbReference>
<dbReference type="Pfam" id="PF01128">
    <property type="entry name" value="IspD"/>
    <property type="match status" value="1"/>
</dbReference>
<dbReference type="EC" id="4.6.1.12" evidence="11"/>
<dbReference type="SUPFAM" id="SSF69765">
    <property type="entry name" value="IpsF-like"/>
    <property type="match status" value="1"/>
</dbReference>
<evidence type="ECO:0000256" key="8">
    <source>
        <dbReference type="ARBA" id="ARBA00023229"/>
    </source>
</evidence>
<evidence type="ECO:0000256" key="3">
    <source>
        <dbReference type="ARBA" id="ARBA00004709"/>
    </source>
</evidence>
<keyword evidence="5 11" id="KW-0808">Transferase</keyword>
<feature type="site" description="Transition state stabilizer" evidence="11">
    <location>
        <position position="39"/>
    </location>
</feature>
<evidence type="ECO:0000256" key="4">
    <source>
        <dbReference type="ARBA" id="ARBA00008480"/>
    </source>
</evidence>
<dbReference type="CDD" id="cd02516">
    <property type="entry name" value="CDP-ME_synthetase"/>
    <property type="match status" value="1"/>
</dbReference>
<keyword evidence="8 11" id="KW-0414">Isoprene biosynthesis</keyword>
<comment type="similarity">
    <text evidence="4">Belongs to the IspF family.</text>
</comment>
<dbReference type="Gene3D" id="3.90.550.10">
    <property type="entry name" value="Spore Coat Polysaccharide Biosynthesis Protein SpsA, Chain A"/>
    <property type="match status" value="1"/>
</dbReference>
<name>A0ABV7D2C2_9PROT</name>
<feature type="site" description="Positions MEP for the nucleophilic attack" evidence="11">
    <location>
        <position position="223"/>
    </location>
</feature>
<reference evidence="14" key="1">
    <citation type="journal article" date="2019" name="Int. J. Syst. Evol. Microbiol.">
        <title>The Global Catalogue of Microorganisms (GCM) 10K type strain sequencing project: providing services to taxonomists for standard genome sequencing and annotation.</title>
        <authorList>
            <consortium name="The Broad Institute Genomics Platform"/>
            <consortium name="The Broad Institute Genome Sequencing Center for Infectious Disease"/>
            <person name="Wu L."/>
            <person name="Ma J."/>
        </authorList>
    </citation>
    <scope>NUCLEOTIDE SEQUENCE [LARGE SCALE GENOMIC DNA]</scope>
    <source>
        <strain evidence="14">KCTC 62164</strain>
    </source>
</reference>
<proteinExistence type="inferred from homology"/>
<feature type="binding site" evidence="11">
    <location>
        <position position="251"/>
    </location>
    <ligand>
        <name>a divalent metal cation</name>
        <dbReference type="ChEBI" id="CHEBI:60240"/>
    </ligand>
</feature>
<dbReference type="NCBIfam" id="TIGR00453">
    <property type="entry name" value="ispD"/>
    <property type="match status" value="1"/>
</dbReference>
<dbReference type="InterPro" id="IPR036571">
    <property type="entry name" value="MECDP_synthase_sf"/>
</dbReference>
<dbReference type="SUPFAM" id="SSF53448">
    <property type="entry name" value="Nucleotide-diphospho-sugar transferases"/>
    <property type="match status" value="1"/>
</dbReference>
<dbReference type="InterPro" id="IPR034683">
    <property type="entry name" value="IspD/TarI"/>
</dbReference>
<feature type="binding site" evidence="11">
    <location>
        <position position="385"/>
    </location>
    <ligand>
        <name>4-CDP-2-C-methyl-D-erythritol 2-phosphate</name>
        <dbReference type="ChEBI" id="CHEBI:57919"/>
    </ligand>
</feature>
<dbReference type="Pfam" id="PF02542">
    <property type="entry name" value="YgbB"/>
    <property type="match status" value="1"/>
</dbReference>
<feature type="binding site" evidence="11">
    <location>
        <position position="382"/>
    </location>
    <ligand>
        <name>4-CDP-2-C-methyl-D-erythritol 2-phosphate</name>
        <dbReference type="ChEBI" id="CHEBI:57919"/>
    </ligand>
</feature>
<comment type="cofactor">
    <cofactor evidence="2 11">
        <name>a divalent metal cation</name>
        <dbReference type="ChEBI" id="CHEBI:60240"/>
    </cofactor>
</comment>
<evidence type="ECO:0000259" key="12">
    <source>
        <dbReference type="Pfam" id="PF02542"/>
    </source>
</evidence>
<evidence type="ECO:0000256" key="11">
    <source>
        <dbReference type="HAMAP-Rule" id="MF_01520"/>
    </source>
</evidence>
<dbReference type="Proteomes" id="UP001595444">
    <property type="component" value="Unassembled WGS sequence"/>
</dbReference>
<comment type="similarity">
    <text evidence="11">In the C-terminal section; belongs to the IspF family.</text>
</comment>
<protein>
    <recommendedName>
        <fullName evidence="11">Bifunctional enzyme IspD/IspF</fullName>
    </recommendedName>
    <domain>
        <recommendedName>
            <fullName evidence="11">2-C-methyl-D-erythritol 4-phosphate cytidylyltransferase</fullName>
            <ecNumber evidence="11">2.7.7.60</ecNumber>
        </recommendedName>
        <alternativeName>
            <fullName evidence="11">4-diphosphocytidyl-2C-methyl-D-erythritol synthase</fullName>
        </alternativeName>
        <alternativeName>
            <fullName evidence="11">MEP cytidylyltransferase</fullName>
            <shortName evidence="11">MCT</shortName>
        </alternativeName>
    </domain>
    <domain>
        <recommendedName>
            <fullName evidence="11">2-C-methyl-D-erythritol 2,4-cyclodiphosphate synthase</fullName>
            <shortName evidence="11">MECDP-synthase</shortName>
            <shortName evidence="11">MECPP-synthase</shortName>
            <shortName evidence="11">MECPS</shortName>
            <ecNumber evidence="11">4.6.1.12</ecNumber>
        </recommendedName>
    </domain>
</protein>
<evidence type="ECO:0000256" key="2">
    <source>
        <dbReference type="ARBA" id="ARBA00001968"/>
    </source>
</evidence>
<feature type="binding site" evidence="11">
    <location>
        <position position="285"/>
    </location>
    <ligand>
        <name>a divalent metal cation</name>
        <dbReference type="ChEBI" id="CHEBI:60240"/>
    </ligand>
</feature>
<keyword evidence="10 11" id="KW-0511">Multifunctional enzyme</keyword>
<dbReference type="PROSITE" id="PS01350">
    <property type="entry name" value="ISPF"/>
    <property type="match status" value="1"/>
</dbReference>
<evidence type="ECO:0000256" key="1">
    <source>
        <dbReference type="ARBA" id="ARBA00000200"/>
    </source>
</evidence>
<comment type="catalytic activity">
    <reaction evidence="1 11">
        <text>4-CDP-2-C-methyl-D-erythritol 2-phosphate = 2-C-methyl-D-erythritol 2,4-cyclic diphosphate + CMP</text>
        <dbReference type="Rhea" id="RHEA:23864"/>
        <dbReference type="ChEBI" id="CHEBI:57919"/>
        <dbReference type="ChEBI" id="CHEBI:58483"/>
        <dbReference type="ChEBI" id="CHEBI:60377"/>
        <dbReference type="EC" id="4.6.1.12"/>
    </reaction>
</comment>
<feature type="site" description="Transition state stabilizer" evidence="11">
    <location>
        <position position="277"/>
    </location>
</feature>
<evidence type="ECO:0000256" key="6">
    <source>
        <dbReference type="ARBA" id="ARBA00022695"/>
    </source>
</evidence>
<dbReference type="InterPro" id="IPR029044">
    <property type="entry name" value="Nucleotide-diphossugar_trans"/>
</dbReference>
<evidence type="ECO:0000313" key="13">
    <source>
        <dbReference type="EMBL" id="MFC3051065.1"/>
    </source>
</evidence>
<feature type="binding site" evidence="11">
    <location>
        <position position="253"/>
    </location>
    <ligand>
        <name>a divalent metal cation</name>
        <dbReference type="ChEBI" id="CHEBI:60240"/>
    </ligand>
</feature>
<dbReference type="PANTHER" id="PTHR43181">
    <property type="entry name" value="2-C-METHYL-D-ERYTHRITOL 2,4-CYCLODIPHOSPHATE SYNTHASE, CHLOROPLASTIC"/>
    <property type="match status" value="1"/>
</dbReference>
<evidence type="ECO:0000256" key="9">
    <source>
        <dbReference type="ARBA" id="ARBA00023239"/>
    </source>
</evidence>
<dbReference type="NCBIfam" id="TIGR00151">
    <property type="entry name" value="ispF"/>
    <property type="match status" value="1"/>
</dbReference>
<feature type="binding site" evidence="11">
    <location>
        <begin position="251"/>
        <end position="253"/>
    </location>
    <ligand>
        <name>4-CDP-2-C-methyl-D-erythritol 2-phosphate</name>
        <dbReference type="ChEBI" id="CHEBI:57919"/>
    </ligand>
</feature>
<dbReference type="InterPro" id="IPR003526">
    <property type="entry name" value="MECDP_synthase"/>
</dbReference>
<gene>
    <name evidence="11" type="primary">ispDF</name>
    <name evidence="13" type="ORF">ACFOKA_04005</name>
</gene>
<feature type="region of interest" description="2-C-methyl-D-erythritol 4-phosphate cytidylyltransferase" evidence="11">
    <location>
        <begin position="1"/>
        <end position="244"/>
    </location>
</feature>
<dbReference type="GO" id="GO:0050518">
    <property type="term" value="F:2-C-methyl-D-erythritol 4-phosphate cytidylyltransferase activity"/>
    <property type="evidence" value="ECO:0007669"/>
    <property type="project" value="UniProtKB-EC"/>
</dbReference>
<sequence>MPDKKQKSQTLFSHEKRTNMAYIIVAAGKGQRAGTVVPKQYCLIAGKMLLTHTVKALRQANPDALFVVVINEDDHDLATKALAGAKNIITVTGGATRQESVYAGLTALKAEAPEFVFVHDAARPFVSSVLIVNIESDLQKGADAVIPALAITDTLKRATNGMITDTIDRAGLYAVQTPQAFNYSKLLSAHETAPHNDFTDDAAVFEYAGGTIHICAGDEGNFKVTHPADFAKAEAQMMLACSDIRVGHGFDVHAFETGDHVTLCGVDVPFTKKLKGHSDADVGLHALTDAILSAIAAGDIGTHFPPSDEKWRGVESHVFLAHAAQLVAKKQGIVSHITVLLICEQPKIGPHVQAMRQAIAGILSISIDRVSVQATTTEKLGFTGRKEGIAAEATATIRLPFGVPYE</sequence>
<feature type="binding site" evidence="11">
    <location>
        <begin position="277"/>
        <end position="278"/>
    </location>
    <ligand>
        <name>4-CDP-2-C-methyl-D-erythritol 2-phosphate</name>
        <dbReference type="ChEBI" id="CHEBI:57919"/>
    </ligand>
</feature>
<dbReference type="HAMAP" id="MF_01520">
    <property type="entry name" value="IspDF"/>
    <property type="match status" value="1"/>
</dbReference>
<dbReference type="NCBIfam" id="NF006899">
    <property type="entry name" value="PRK09382.1"/>
    <property type="match status" value="1"/>
</dbReference>
<feature type="domain" description="2-C-methyl-D-erythritol 2,4-cyclodiphosphate synthase" evidence="12">
    <location>
        <begin position="244"/>
        <end position="397"/>
    </location>
</feature>